<comment type="caution">
    <text evidence="3">The sequence shown here is derived from an EMBL/GenBank/DDBJ whole genome shotgun (WGS) entry which is preliminary data.</text>
</comment>
<organism evidence="3 4">
    <name type="scientific">Sphingorhabdus arenilitoris</name>
    <dbReference type="NCBI Taxonomy" id="1490041"/>
    <lineage>
        <taxon>Bacteria</taxon>
        <taxon>Pseudomonadati</taxon>
        <taxon>Pseudomonadota</taxon>
        <taxon>Alphaproteobacteria</taxon>
        <taxon>Sphingomonadales</taxon>
        <taxon>Sphingomonadaceae</taxon>
        <taxon>Sphingorhabdus</taxon>
    </lineage>
</organism>
<feature type="region of interest" description="Disordered" evidence="1">
    <location>
        <begin position="80"/>
        <end position="99"/>
    </location>
</feature>
<keyword evidence="2" id="KW-0472">Membrane</keyword>
<dbReference type="Proteomes" id="UP001595887">
    <property type="component" value="Unassembled WGS sequence"/>
</dbReference>
<protein>
    <recommendedName>
        <fullName evidence="5">LapA family protein</fullName>
    </recommendedName>
</protein>
<feature type="compositionally biased region" description="Pro residues" evidence="1">
    <location>
        <begin position="89"/>
        <end position="99"/>
    </location>
</feature>
<gene>
    <name evidence="3" type="ORF">ACFOWX_07820</name>
</gene>
<name>A0ABV8RGE5_9SPHN</name>
<evidence type="ECO:0000313" key="4">
    <source>
        <dbReference type="Proteomes" id="UP001595887"/>
    </source>
</evidence>
<dbReference type="RefSeq" id="WP_381422911.1">
    <property type="nucleotide sequence ID" value="NZ_JBHSDH010000013.1"/>
</dbReference>
<keyword evidence="2" id="KW-1133">Transmembrane helix</keyword>
<evidence type="ECO:0000256" key="2">
    <source>
        <dbReference type="SAM" id="Phobius"/>
    </source>
</evidence>
<evidence type="ECO:0000313" key="3">
    <source>
        <dbReference type="EMBL" id="MFC4292320.1"/>
    </source>
</evidence>
<keyword evidence="2" id="KW-0812">Transmembrane</keyword>
<feature type="transmembrane region" description="Helical" evidence="2">
    <location>
        <begin position="7"/>
        <end position="29"/>
    </location>
</feature>
<feature type="transmembrane region" description="Helical" evidence="2">
    <location>
        <begin position="41"/>
        <end position="60"/>
    </location>
</feature>
<keyword evidence="4" id="KW-1185">Reference proteome</keyword>
<evidence type="ECO:0008006" key="5">
    <source>
        <dbReference type="Google" id="ProtNLM"/>
    </source>
</evidence>
<evidence type="ECO:0000256" key="1">
    <source>
        <dbReference type="SAM" id="MobiDB-lite"/>
    </source>
</evidence>
<dbReference type="EMBL" id="JBHSDH010000013">
    <property type="protein sequence ID" value="MFC4292320.1"/>
    <property type="molecule type" value="Genomic_DNA"/>
</dbReference>
<proteinExistence type="predicted"/>
<sequence>MQFLKTLLWVILIVALVVFTINNWVPVSVKLWGGLLLDTKLPMLVIVSFIAGFVPLFIIYKTIIWRLKRKILTLETGTSRQPLRMDDPSMPPPAERSAA</sequence>
<accession>A0ABV8RGE5</accession>
<reference evidence="4" key="1">
    <citation type="journal article" date="2019" name="Int. J. Syst. Evol. Microbiol.">
        <title>The Global Catalogue of Microorganisms (GCM) 10K type strain sequencing project: providing services to taxonomists for standard genome sequencing and annotation.</title>
        <authorList>
            <consortium name="The Broad Institute Genomics Platform"/>
            <consortium name="The Broad Institute Genome Sequencing Center for Infectious Disease"/>
            <person name="Wu L."/>
            <person name="Ma J."/>
        </authorList>
    </citation>
    <scope>NUCLEOTIDE SEQUENCE [LARGE SCALE GENOMIC DNA]</scope>
    <source>
        <strain evidence="4">CECT 8531</strain>
    </source>
</reference>